<keyword evidence="3" id="KW-1185">Reference proteome</keyword>
<dbReference type="Gene3D" id="3.30.1540.10">
    <property type="entry name" value="formyl-coa transferase, domain 3"/>
    <property type="match status" value="1"/>
</dbReference>
<evidence type="ECO:0000313" key="3">
    <source>
        <dbReference type="Proteomes" id="UP001549320"/>
    </source>
</evidence>
<dbReference type="Gene3D" id="3.40.50.10540">
    <property type="entry name" value="Crotonobetainyl-coa:carnitine coa-transferase, domain 1"/>
    <property type="match status" value="1"/>
</dbReference>
<dbReference type="PANTHER" id="PTHR48207:SF3">
    <property type="entry name" value="SUCCINATE--HYDROXYMETHYLGLUTARATE COA-TRANSFERASE"/>
    <property type="match status" value="1"/>
</dbReference>
<gene>
    <name evidence="2" type="ORF">ABIE13_001084</name>
</gene>
<dbReference type="EMBL" id="JBEPSH010000002">
    <property type="protein sequence ID" value="MET4575984.1"/>
    <property type="molecule type" value="Genomic_DNA"/>
</dbReference>
<dbReference type="Proteomes" id="UP001549320">
    <property type="component" value="Unassembled WGS sequence"/>
</dbReference>
<dbReference type="InterPro" id="IPR050483">
    <property type="entry name" value="CoA-transferase_III_domain"/>
</dbReference>
<dbReference type="RefSeq" id="WP_354441799.1">
    <property type="nucleotide sequence ID" value="NZ_JBEPSH010000002.1"/>
</dbReference>
<reference evidence="2 3" key="1">
    <citation type="submission" date="2024-06" db="EMBL/GenBank/DDBJ databases">
        <title>Sorghum-associated microbial communities from plants grown in Nebraska, USA.</title>
        <authorList>
            <person name="Schachtman D."/>
        </authorList>
    </citation>
    <scope>NUCLEOTIDE SEQUENCE [LARGE SCALE GENOMIC DNA]</scope>
    <source>
        <strain evidence="2 3">2709</strain>
    </source>
</reference>
<evidence type="ECO:0000256" key="1">
    <source>
        <dbReference type="ARBA" id="ARBA00022679"/>
    </source>
</evidence>
<keyword evidence="1" id="KW-0808">Transferase</keyword>
<proteinExistence type="predicted"/>
<dbReference type="InterPro" id="IPR003673">
    <property type="entry name" value="CoA-Trfase_fam_III"/>
</dbReference>
<dbReference type="PANTHER" id="PTHR48207">
    <property type="entry name" value="SUCCINATE--HYDROXYMETHYLGLUTARATE COA-TRANSFERASE"/>
    <property type="match status" value="1"/>
</dbReference>
<dbReference type="InterPro" id="IPR044855">
    <property type="entry name" value="CoA-Trfase_III_dom3_sf"/>
</dbReference>
<name>A0ABV2Q4M2_9BURK</name>
<dbReference type="Pfam" id="PF02515">
    <property type="entry name" value="CoA_transf_3"/>
    <property type="match status" value="1"/>
</dbReference>
<dbReference type="InterPro" id="IPR023606">
    <property type="entry name" value="CoA-Trfase_III_dom_1_sf"/>
</dbReference>
<evidence type="ECO:0000313" key="2">
    <source>
        <dbReference type="EMBL" id="MET4575984.1"/>
    </source>
</evidence>
<protein>
    <submittedName>
        <fullName evidence="2">Crotonobetainyl-CoA:carnitine CoA-transferase CaiB-like acyl-CoA transferase</fullName>
    </submittedName>
</protein>
<sequence length="397" mass="42876">MLGNSLSGMRVVDFTQVAAGPLCTQTLADLGADVVKIEAPQGELCRALAPFVEGQSLGFMALNGNKRSIALDLKDPQHRAAALQLAADADIVVESFRPGVMQRLGLGYEDVRQRNAGVIYCSISAYGQEGAWKHKPGVDGVLQAVSGLMSVTGLPGSAPCKVQVPIVDMVTGYIASIGVLGALARRNLDGTGQWIDVGMFASAVAMQQMAFASYFADGVAPERIGSAAPYAAPNEAVRCEDGWVMLAAYHPSRWEALCNVLERTELLGDPRFKDLSGRIAHRQELVALLEERMTRRPRNEWLALFEAADIICAPINDYSEVVTSPAFISANLRETVRHPEAGDLMFARTPLRAVGEKTPARRPAPLVGEHTQEVLQEAGISWDHIRDESQSAAREEK</sequence>
<dbReference type="SUPFAM" id="SSF89796">
    <property type="entry name" value="CoA-transferase family III (CaiB/BaiF)"/>
    <property type="match status" value="1"/>
</dbReference>
<organism evidence="2 3">
    <name type="scientific">Ottowia thiooxydans</name>
    <dbReference type="NCBI Taxonomy" id="219182"/>
    <lineage>
        <taxon>Bacteria</taxon>
        <taxon>Pseudomonadati</taxon>
        <taxon>Pseudomonadota</taxon>
        <taxon>Betaproteobacteria</taxon>
        <taxon>Burkholderiales</taxon>
        <taxon>Comamonadaceae</taxon>
        <taxon>Ottowia</taxon>
    </lineage>
</organism>
<comment type="caution">
    <text evidence="2">The sequence shown here is derived from an EMBL/GenBank/DDBJ whole genome shotgun (WGS) entry which is preliminary data.</text>
</comment>
<accession>A0ABV2Q4M2</accession>